<dbReference type="PANTHER" id="PTHR11432:SF3">
    <property type="entry name" value="NADH-UBIQUINONE OXIDOREDUCTASE CHAIN 1"/>
    <property type="match status" value="1"/>
</dbReference>
<feature type="transmembrane region" description="Helical" evidence="9">
    <location>
        <begin position="241"/>
        <end position="265"/>
    </location>
</feature>
<keyword evidence="7" id="KW-0520">NAD</keyword>
<feature type="transmembrane region" description="Helical" evidence="9">
    <location>
        <begin position="101"/>
        <end position="120"/>
    </location>
</feature>
<geneLocation type="mitochondrion" evidence="10"/>
<dbReference type="AlphaFoldDB" id="Q2I700"/>
<dbReference type="PANTHER" id="PTHR11432">
    <property type="entry name" value="NADH DEHYDROGENASE SUBUNIT 1"/>
    <property type="match status" value="1"/>
</dbReference>
<dbReference type="GO" id="GO:0005743">
    <property type="term" value="C:mitochondrial inner membrane"/>
    <property type="evidence" value="ECO:0007669"/>
    <property type="project" value="UniProtKB-SubCell"/>
</dbReference>
<evidence type="ECO:0000256" key="1">
    <source>
        <dbReference type="ARBA" id="ARBA00004141"/>
    </source>
</evidence>
<organism evidence="10">
    <name type="scientific">Lottia digitalis</name>
    <name type="common">California fingered limpet</name>
    <dbReference type="NCBI Taxonomy" id="225159"/>
    <lineage>
        <taxon>Eukaryota</taxon>
        <taxon>Metazoa</taxon>
        <taxon>Spiralia</taxon>
        <taxon>Lophotrochozoa</taxon>
        <taxon>Mollusca</taxon>
        <taxon>Gastropoda</taxon>
        <taxon>Patellogastropoda</taxon>
        <taxon>Lottioidea</taxon>
        <taxon>Lottiidae</taxon>
        <taxon>Lottia</taxon>
    </lineage>
</organism>
<dbReference type="GO" id="GO:0009060">
    <property type="term" value="P:aerobic respiration"/>
    <property type="evidence" value="ECO:0007669"/>
    <property type="project" value="TreeGrafter"/>
</dbReference>
<keyword evidence="4 7" id="KW-0812">Transmembrane</keyword>
<comment type="subcellular location">
    <subcellularLocation>
        <location evidence="1">Membrane</location>
        <topology evidence="1">Multi-pass membrane protein</topology>
    </subcellularLocation>
    <subcellularLocation>
        <location evidence="7">Mitochondrion inner membrane</location>
        <topology evidence="7">Multi-pass membrane protein</topology>
    </subcellularLocation>
</comment>
<dbReference type="PROSITE" id="PS00668">
    <property type="entry name" value="COMPLEX1_ND1_2"/>
    <property type="match status" value="1"/>
</dbReference>
<sequence>MSFAFAHLFTVLMVLVAVAYFTLFERKVLAAAQMRKGPNKVGIAGLAQPFADAIKLFSKESTRVQASNEGSYWLAPGLGLTVALLLWELVPYSSQALTFKWGALLFLCGSSLGVYPLILAGWSSNSKYALLGAMRAIAQTISYEVCLGLILLSVMFLSSSLSFEDVGESLSLSWGMMINPPLFGMWLACLLAETNRSPFDFAEGESELVSGFNVEYGSVGFSFIFMAEYANILFMGVVTSAVFMGGGTSVAMAFKTVLVCYFVVWSRATLPRFRYDLLMYLTWKKFLPLVLSFLLVEVGFMMLFQGSAMNL</sequence>
<dbReference type="PROSITE" id="PS00667">
    <property type="entry name" value="COMPLEX1_ND1_1"/>
    <property type="match status" value="1"/>
</dbReference>
<dbReference type="GeneID" id="3907701"/>
<evidence type="ECO:0000256" key="2">
    <source>
        <dbReference type="ARBA" id="ARBA00010535"/>
    </source>
</evidence>
<keyword evidence="5 9" id="KW-1133">Transmembrane helix</keyword>
<evidence type="ECO:0000256" key="3">
    <source>
        <dbReference type="ARBA" id="ARBA00021009"/>
    </source>
</evidence>
<evidence type="ECO:0000256" key="6">
    <source>
        <dbReference type="ARBA" id="ARBA00023136"/>
    </source>
</evidence>
<feature type="transmembrane region" description="Helical" evidence="9">
    <location>
        <begin position="71"/>
        <end position="89"/>
    </location>
</feature>
<feature type="transmembrane region" description="Helical" evidence="9">
    <location>
        <begin position="6"/>
        <end position="24"/>
    </location>
</feature>
<evidence type="ECO:0000313" key="10">
    <source>
        <dbReference type="EMBL" id="ABC00940.1"/>
    </source>
</evidence>
<keyword evidence="8" id="KW-0830">Ubiquinone</keyword>
<keyword evidence="6 9" id="KW-0472">Membrane</keyword>
<feature type="transmembrane region" description="Helical" evidence="9">
    <location>
        <begin position="173"/>
        <end position="192"/>
    </location>
</feature>
<dbReference type="EC" id="7.1.1.2" evidence="8"/>
<feature type="transmembrane region" description="Helical" evidence="9">
    <location>
        <begin position="213"/>
        <end position="235"/>
    </location>
</feature>
<evidence type="ECO:0000256" key="4">
    <source>
        <dbReference type="ARBA" id="ARBA00022692"/>
    </source>
</evidence>
<reference evidence="10" key="1">
    <citation type="journal article" date="2006" name="Mol. Phylogenet. Evol.">
        <title>Rolling circle amplification of metazoan mitochondrial genomes.</title>
        <authorList>
            <person name="Simison W.B."/>
            <person name="Lindberg D.R."/>
            <person name="Boore J.L."/>
        </authorList>
    </citation>
    <scope>NUCLEOTIDE SEQUENCE</scope>
</reference>
<protein>
    <recommendedName>
        <fullName evidence="3 8">NADH-ubiquinone oxidoreductase chain 1</fullName>
        <ecNumber evidence="8">7.1.1.2</ecNumber>
    </recommendedName>
</protein>
<dbReference type="EMBL" id="DQ238599">
    <property type="protein sequence ID" value="ABC00940.1"/>
    <property type="molecule type" value="Genomic_DNA"/>
</dbReference>
<gene>
    <name evidence="10" type="primary">ND1</name>
</gene>
<dbReference type="RefSeq" id="YP_492566.1">
    <property type="nucleotide sequence ID" value="NC_007782.1"/>
</dbReference>
<dbReference type="HAMAP" id="MF_01350">
    <property type="entry name" value="NDH1_NuoH"/>
    <property type="match status" value="1"/>
</dbReference>
<dbReference type="GO" id="GO:0008137">
    <property type="term" value="F:NADH dehydrogenase (ubiquinone) activity"/>
    <property type="evidence" value="ECO:0007669"/>
    <property type="project" value="UniProtKB-EC"/>
</dbReference>
<feature type="transmembrane region" description="Helical" evidence="9">
    <location>
        <begin position="286"/>
        <end position="304"/>
    </location>
</feature>
<dbReference type="InterPro" id="IPR001694">
    <property type="entry name" value="NADH_UbQ_OxRdtase_su1/FPO"/>
</dbReference>
<accession>Q2I700</accession>
<evidence type="ECO:0000256" key="9">
    <source>
        <dbReference type="SAM" id="Phobius"/>
    </source>
</evidence>
<name>Q2I700_9GAST</name>
<dbReference type="CTD" id="4535"/>
<evidence type="ECO:0000256" key="8">
    <source>
        <dbReference type="RuleBase" id="RU000473"/>
    </source>
</evidence>
<comment type="similarity">
    <text evidence="2 7">Belongs to the complex I subunit 1 family.</text>
</comment>
<proteinExistence type="inferred from homology"/>
<evidence type="ECO:0000256" key="7">
    <source>
        <dbReference type="RuleBase" id="RU000471"/>
    </source>
</evidence>
<feature type="transmembrane region" description="Helical" evidence="9">
    <location>
        <begin position="141"/>
        <end position="161"/>
    </location>
</feature>
<comment type="catalytic activity">
    <reaction evidence="8">
        <text>a ubiquinone + NADH + 5 H(+)(in) = a ubiquinol + NAD(+) + 4 H(+)(out)</text>
        <dbReference type="Rhea" id="RHEA:29091"/>
        <dbReference type="Rhea" id="RHEA-COMP:9565"/>
        <dbReference type="Rhea" id="RHEA-COMP:9566"/>
        <dbReference type="ChEBI" id="CHEBI:15378"/>
        <dbReference type="ChEBI" id="CHEBI:16389"/>
        <dbReference type="ChEBI" id="CHEBI:17976"/>
        <dbReference type="ChEBI" id="CHEBI:57540"/>
        <dbReference type="ChEBI" id="CHEBI:57945"/>
        <dbReference type="EC" id="7.1.1.2"/>
    </reaction>
</comment>
<dbReference type="Pfam" id="PF00146">
    <property type="entry name" value="NADHdh"/>
    <property type="match status" value="1"/>
</dbReference>
<keyword evidence="8 10" id="KW-0496">Mitochondrion</keyword>
<evidence type="ECO:0000256" key="5">
    <source>
        <dbReference type="ARBA" id="ARBA00022989"/>
    </source>
</evidence>
<dbReference type="GO" id="GO:0003954">
    <property type="term" value="F:NADH dehydrogenase activity"/>
    <property type="evidence" value="ECO:0007669"/>
    <property type="project" value="TreeGrafter"/>
</dbReference>
<dbReference type="InterPro" id="IPR018086">
    <property type="entry name" value="NADH_UbQ_OxRdtase_su1_CS"/>
</dbReference>